<dbReference type="PANTHER" id="PTHR33223">
    <property type="entry name" value="CCHC-TYPE DOMAIN-CONTAINING PROTEIN"/>
    <property type="match status" value="1"/>
</dbReference>
<evidence type="ECO:0000256" key="1">
    <source>
        <dbReference type="PROSITE-ProRule" id="PRU00047"/>
    </source>
</evidence>
<feature type="compositionally biased region" description="Polar residues" evidence="2">
    <location>
        <begin position="214"/>
        <end position="231"/>
    </location>
</feature>
<organism evidence="4 5">
    <name type="scientific">Macrosiphum euphorbiae</name>
    <name type="common">potato aphid</name>
    <dbReference type="NCBI Taxonomy" id="13131"/>
    <lineage>
        <taxon>Eukaryota</taxon>
        <taxon>Metazoa</taxon>
        <taxon>Ecdysozoa</taxon>
        <taxon>Arthropoda</taxon>
        <taxon>Hexapoda</taxon>
        <taxon>Insecta</taxon>
        <taxon>Pterygota</taxon>
        <taxon>Neoptera</taxon>
        <taxon>Paraneoptera</taxon>
        <taxon>Hemiptera</taxon>
        <taxon>Sternorrhyncha</taxon>
        <taxon>Aphidomorpha</taxon>
        <taxon>Aphidoidea</taxon>
        <taxon>Aphididae</taxon>
        <taxon>Macrosiphini</taxon>
        <taxon>Macrosiphum</taxon>
    </lineage>
</organism>
<evidence type="ECO:0000256" key="2">
    <source>
        <dbReference type="SAM" id="MobiDB-lite"/>
    </source>
</evidence>
<feature type="domain" description="CCHC-type" evidence="3">
    <location>
        <begin position="250"/>
        <end position="264"/>
    </location>
</feature>
<dbReference type="EMBL" id="CARXXK010000438">
    <property type="protein sequence ID" value="CAI6370584.1"/>
    <property type="molecule type" value="Genomic_DNA"/>
</dbReference>
<dbReference type="InterPro" id="IPR036875">
    <property type="entry name" value="Znf_CCHC_sf"/>
</dbReference>
<accession>A0AAV0XSE6</accession>
<dbReference type="SUPFAM" id="SSF57756">
    <property type="entry name" value="Retrovirus zinc finger-like domains"/>
    <property type="match status" value="1"/>
</dbReference>
<dbReference type="Proteomes" id="UP001160148">
    <property type="component" value="Unassembled WGS sequence"/>
</dbReference>
<dbReference type="GO" id="GO:0008270">
    <property type="term" value="F:zinc ion binding"/>
    <property type="evidence" value="ECO:0007669"/>
    <property type="project" value="UniProtKB-KW"/>
</dbReference>
<comment type="caution">
    <text evidence="4">The sequence shown here is derived from an EMBL/GenBank/DDBJ whole genome shotgun (WGS) entry which is preliminary data.</text>
</comment>
<protein>
    <recommendedName>
        <fullName evidence="3">CCHC-type domain-containing protein</fullName>
    </recommendedName>
</protein>
<evidence type="ECO:0000259" key="3">
    <source>
        <dbReference type="PROSITE" id="PS50158"/>
    </source>
</evidence>
<dbReference type="AlphaFoldDB" id="A0AAV0XSE6"/>
<feature type="compositionally biased region" description="Polar residues" evidence="2">
    <location>
        <begin position="339"/>
        <end position="366"/>
    </location>
</feature>
<keyword evidence="1" id="KW-0863">Zinc-finger</keyword>
<feature type="region of interest" description="Disordered" evidence="2">
    <location>
        <begin position="313"/>
        <end position="366"/>
    </location>
</feature>
<feature type="region of interest" description="Disordered" evidence="2">
    <location>
        <begin position="1"/>
        <end position="25"/>
    </location>
</feature>
<dbReference type="SMART" id="SM00343">
    <property type="entry name" value="ZnF_C2HC"/>
    <property type="match status" value="2"/>
</dbReference>
<keyword evidence="1" id="KW-0862">Zinc</keyword>
<name>A0AAV0XSE6_9HEMI</name>
<keyword evidence="5" id="KW-1185">Reference proteome</keyword>
<evidence type="ECO:0000313" key="4">
    <source>
        <dbReference type="EMBL" id="CAI6370584.1"/>
    </source>
</evidence>
<gene>
    <name evidence="4" type="ORF">MEUPH1_LOCUS24690</name>
</gene>
<dbReference type="Pfam" id="PF00098">
    <property type="entry name" value="zf-CCHC"/>
    <property type="match status" value="1"/>
</dbReference>
<dbReference type="Gene3D" id="4.10.60.10">
    <property type="entry name" value="Zinc finger, CCHC-type"/>
    <property type="match status" value="1"/>
</dbReference>
<dbReference type="PANTHER" id="PTHR33223:SF6">
    <property type="entry name" value="CCHC-TYPE DOMAIN-CONTAINING PROTEIN"/>
    <property type="match status" value="1"/>
</dbReference>
<keyword evidence="1" id="KW-0479">Metal-binding</keyword>
<proteinExistence type="predicted"/>
<dbReference type="InterPro" id="IPR001878">
    <property type="entry name" value="Znf_CCHC"/>
</dbReference>
<feature type="region of interest" description="Disordered" evidence="2">
    <location>
        <begin position="214"/>
        <end position="245"/>
    </location>
</feature>
<reference evidence="4 5" key="1">
    <citation type="submission" date="2023-01" db="EMBL/GenBank/DDBJ databases">
        <authorList>
            <person name="Whitehead M."/>
        </authorList>
    </citation>
    <scope>NUCLEOTIDE SEQUENCE [LARGE SCALE GENOMIC DNA]</scope>
</reference>
<evidence type="ECO:0000313" key="5">
    <source>
        <dbReference type="Proteomes" id="UP001160148"/>
    </source>
</evidence>
<sequence>MDGTQASVSTDDSSQVGSGPNVNRSSTSVEQALRLLPVFDGTSSEEVHRFLRACDFAVRIIDPGQISLLVQGMTVKLSGRALRAIRYKEIETYRDFRKAIVEMSDKKKLLPQLQMKMLTCKMSSGEGVQDYHDKMEQLMHDLIDAAMESGDYINGEDIDKLLRNQILNAFISGMPESYRILLKARGPKNLREALAYALEEETEENLAKETQQLFSNKKNSKDQQSQPSKANHTVFKQKDSGKSSSISKGCFKCGRTNHFARECRASSWDQERFKSSQQNGQQNNSKTPTKAVLVCRYCKKEGHELEVCRKRQYVNSKRQQGGKEASTEQQNAGNGGEPNPSSARSVQQIQSAVLSLQRPSTSQQDL</sequence>
<dbReference type="GO" id="GO:0003676">
    <property type="term" value="F:nucleic acid binding"/>
    <property type="evidence" value="ECO:0007669"/>
    <property type="project" value="InterPro"/>
</dbReference>
<dbReference type="PROSITE" id="PS50158">
    <property type="entry name" value="ZF_CCHC"/>
    <property type="match status" value="1"/>
</dbReference>